<feature type="compositionally biased region" description="Low complexity" evidence="7">
    <location>
        <begin position="535"/>
        <end position="546"/>
    </location>
</feature>
<keyword evidence="9" id="KW-0238">DNA-binding</keyword>
<dbReference type="GO" id="GO:0003713">
    <property type="term" value="F:transcription coactivator activity"/>
    <property type="evidence" value="ECO:0007669"/>
    <property type="project" value="TreeGrafter"/>
</dbReference>
<feature type="region of interest" description="Disordered" evidence="7">
    <location>
        <begin position="349"/>
        <end position="677"/>
    </location>
</feature>
<keyword evidence="3 6" id="KW-0547">Nucleotide-binding</keyword>
<keyword evidence="4 9" id="KW-0418">Kinase</keyword>
<dbReference type="GO" id="GO:0007224">
    <property type="term" value="P:smoothened signaling pathway"/>
    <property type="evidence" value="ECO:0007669"/>
    <property type="project" value="TreeGrafter"/>
</dbReference>
<dbReference type="GO" id="GO:0004674">
    <property type="term" value="F:protein serine/threonine kinase activity"/>
    <property type="evidence" value="ECO:0007669"/>
    <property type="project" value="UniProtKB-KW"/>
</dbReference>
<dbReference type="Pfam" id="PF00069">
    <property type="entry name" value="Pkinase"/>
    <property type="match status" value="1"/>
</dbReference>
<dbReference type="GO" id="GO:0046332">
    <property type="term" value="F:SMAD binding"/>
    <property type="evidence" value="ECO:0007669"/>
    <property type="project" value="TreeGrafter"/>
</dbReference>
<accession>A0AAV1PAM1</accession>
<protein>
    <submittedName>
        <fullName evidence="9">Homeodomain-interacting protein kinase 1-like</fullName>
    </submittedName>
</protein>
<dbReference type="EMBL" id="CAWUFR010000122">
    <property type="protein sequence ID" value="CAK6968668.1"/>
    <property type="molecule type" value="Genomic_DNA"/>
</dbReference>
<dbReference type="InterPro" id="IPR000719">
    <property type="entry name" value="Prot_kinase_dom"/>
</dbReference>
<feature type="compositionally biased region" description="Low complexity" evidence="7">
    <location>
        <begin position="353"/>
        <end position="365"/>
    </location>
</feature>
<evidence type="ECO:0000313" key="10">
    <source>
        <dbReference type="Proteomes" id="UP001314229"/>
    </source>
</evidence>
<evidence type="ECO:0000256" key="1">
    <source>
        <dbReference type="ARBA" id="ARBA00022527"/>
    </source>
</evidence>
<evidence type="ECO:0000256" key="4">
    <source>
        <dbReference type="ARBA" id="ARBA00022777"/>
    </source>
</evidence>
<dbReference type="PROSITE" id="PS00107">
    <property type="entry name" value="PROTEIN_KINASE_ATP"/>
    <property type="match status" value="1"/>
</dbReference>
<sequence length="769" mass="86521">MASEKENQSLGMVYHLAPFDLAHYAKPFKLKVEAIKVMLAMFKKITKLLSNEYQLPRNYQLVTVLGKGNFGEVLQCIKVDTKETVAVKVPKDERDMDDDLTVFNYFKEKNLDNSNIIRFIDSFTLRDKRLALVFEMMEVTLKDFLMEQRNYTPLYLYEVRSIIQQVANALKGLKDIKVIHADIKLDNIMLNMQPLTVKLIDFGLAFRTCKGEPGDIFQVQQYRAPEIMLGLPYSEAIDMWSLGVVMGYITLGDSLFLGFFDYDTTREEYWDNNILSYGRKLYHYCSLDEVENLDLVNMNMVSIEENKACIDLLKGMLQLDANVRITPNEVLAHPFITWSTQQHTSCHESLKYSSSQKTETQTSETPEPGTIQDLEPGTSETTEPGTIQDLEPGTSETTEPGTIQDLEPGTSETPEPGTIQDLEPRTSETPEPGTIQDLEPRTSETTEPGTIQDLEPGTSKTPEPGTIQDLEPGTSETTEPGTIQDLEQRTSETPEPGTIQDLEPGTSETTEPGTIQDLEQRTSETPEPGTIQDLEPGTSETTEPGTIQDLEPGTSKTPEPGTIQDLEQRTSETPEPGTIQDLEPGTSETTEPETIQDLEPWSSETTEPGTIQETEPETIHEMEPETTQAAAPPECCFHLEEDSGQQSESCHETFKSSINQEAETGSSHTDKERDVPPTIDVFSGWSASPKCCLRWDEDSAHQTETCPSSRRQRELRLPPFVPERIMYQEHTATISDDQEPEQKKNCFKRFCSLMKRTFCCCIRTDIDEG</sequence>
<keyword evidence="5 6" id="KW-0067">ATP-binding</keyword>
<keyword evidence="1" id="KW-0723">Serine/threonine-protein kinase</keyword>
<dbReference type="InterPro" id="IPR008271">
    <property type="entry name" value="Ser/Thr_kinase_AS"/>
</dbReference>
<name>A0AAV1PAM1_SCOSC</name>
<dbReference type="InterPro" id="IPR050494">
    <property type="entry name" value="Ser_Thr_dual-spec_kinase"/>
</dbReference>
<dbReference type="GO" id="GO:0042771">
    <property type="term" value="P:intrinsic apoptotic signaling pathway in response to DNA damage by p53 class mediator"/>
    <property type="evidence" value="ECO:0007669"/>
    <property type="project" value="TreeGrafter"/>
</dbReference>
<dbReference type="GO" id="GO:0016605">
    <property type="term" value="C:PML body"/>
    <property type="evidence" value="ECO:0007669"/>
    <property type="project" value="TreeGrafter"/>
</dbReference>
<dbReference type="PANTHER" id="PTHR24058">
    <property type="entry name" value="DUAL SPECIFICITY PROTEIN KINASE"/>
    <property type="match status" value="1"/>
</dbReference>
<dbReference type="Proteomes" id="UP001314229">
    <property type="component" value="Unassembled WGS sequence"/>
</dbReference>
<feature type="compositionally biased region" description="Low complexity" evidence="7">
    <location>
        <begin position="503"/>
        <end position="514"/>
    </location>
</feature>
<dbReference type="SMART" id="SM00220">
    <property type="entry name" value="S_TKc"/>
    <property type="match status" value="1"/>
</dbReference>
<gene>
    <name evidence="9" type="ORF">FSCOSCO3_A027568</name>
</gene>
<evidence type="ECO:0000256" key="7">
    <source>
        <dbReference type="SAM" id="MobiDB-lite"/>
    </source>
</evidence>
<dbReference type="GO" id="GO:0045944">
    <property type="term" value="P:positive regulation of transcription by RNA polymerase II"/>
    <property type="evidence" value="ECO:0007669"/>
    <property type="project" value="TreeGrafter"/>
</dbReference>
<dbReference type="GO" id="GO:0005524">
    <property type="term" value="F:ATP binding"/>
    <property type="evidence" value="ECO:0007669"/>
    <property type="project" value="UniProtKB-UniRule"/>
</dbReference>
<keyword evidence="2" id="KW-0808">Transferase</keyword>
<evidence type="ECO:0000313" key="9">
    <source>
        <dbReference type="EMBL" id="CAK6968668.1"/>
    </source>
</evidence>
<dbReference type="Gene3D" id="1.10.510.10">
    <property type="entry name" value="Transferase(Phosphotransferase) domain 1"/>
    <property type="match status" value="1"/>
</dbReference>
<dbReference type="GO" id="GO:0004713">
    <property type="term" value="F:protein tyrosine kinase activity"/>
    <property type="evidence" value="ECO:0007669"/>
    <property type="project" value="TreeGrafter"/>
</dbReference>
<feature type="compositionally biased region" description="Low complexity" evidence="7">
    <location>
        <begin position="375"/>
        <end position="402"/>
    </location>
</feature>
<dbReference type="GO" id="GO:0003714">
    <property type="term" value="F:transcription corepressor activity"/>
    <property type="evidence" value="ECO:0007669"/>
    <property type="project" value="TreeGrafter"/>
</dbReference>
<feature type="compositionally biased region" description="Low complexity" evidence="7">
    <location>
        <begin position="471"/>
        <end position="482"/>
    </location>
</feature>
<dbReference type="InterPro" id="IPR017441">
    <property type="entry name" value="Protein_kinase_ATP_BS"/>
</dbReference>
<proteinExistence type="predicted"/>
<dbReference type="Gene3D" id="3.30.200.20">
    <property type="entry name" value="Phosphorylase Kinase, domain 1"/>
    <property type="match status" value="1"/>
</dbReference>
<evidence type="ECO:0000259" key="8">
    <source>
        <dbReference type="PROSITE" id="PS50011"/>
    </source>
</evidence>
<feature type="compositionally biased region" description="Polar residues" evidence="7">
    <location>
        <begin position="655"/>
        <end position="667"/>
    </location>
</feature>
<dbReference type="SUPFAM" id="SSF56112">
    <property type="entry name" value="Protein kinase-like (PK-like)"/>
    <property type="match status" value="1"/>
</dbReference>
<dbReference type="PROSITE" id="PS50011">
    <property type="entry name" value="PROTEIN_KINASE_DOM"/>
    <property type="match status" value="1"/>
</dbReference>
<dbReference type="AlphaFoldDB" id="A0AAV1PAM1"/>
<evidence type="ECO:0000256" key="5">
    <source>
        <dbReference type="ARBA" id="ARBA00022840"/>
    </source>
</evidence>
<comment type="caution">
    <text evidence="9">The sequence shown here is derived from an EMBL/GenBank/DDBJ whole genome shotgun (WGS) entry which is preliminary data.</text>
</comment>
<dbReference type="PANTHER" id="PTHR24058:SF53">
    <property type="entry name" value="HOMEODOMAIN-INTERACTING PROTEIN KINASE 2"/>
    <property type="match status" value="1"/>
</dbReference>
<keyword evidence="9" id="KW-0371">Homeobox</keyword>
<dbReference type="GO" id="GO:0003677">
    <property type="term" value="F:DNA binding"/>
    <property type="evidence" value="ECO:0007669"/>
    <property type="project" value="UniProtKB-KW"/>
</dbReference>
<evidence type="ECO:0000256" key="6">
    <source>
        <dbReference type="PROSITE-ProRule" id="PRU10141"/>
    </source>
</evidence>
<keyword evidence="10" id="KW-1185">Reference proteome</keyword>
<dbReference type="Pfam" id="PF02389">
    <property type="entry name" value="Cornifin"/>
    <property type="match status" value="1"/>
</dbReference>
<dbReference type="PROSITE" id="PS00108">
    <property type="entry name" value="PROTEIN_KINASE_ST"/>
    <property type="match status" value="1"/>
</dbReference>
<organism evidence="9 10">
    <name type="scientific">Scomber scombrus</name>
    <name type="common">Atlantic mackerel</name>
    <name type="synonym">Scomber vernalis</name>
    <dbReference type="NCBI Taxonomy" id="13677"/>
    <lineage>
        <taxon>Eukaryota</taxon>
        <taxon>Metazoa</taxon>
        <taxon>Chordata</taxon>
        <taxon>Craniata</taxon>
        <taxon>Vertebrata</taxon>
        <taxon>Euteleostomi</taxon>
        <taxon>Actinopterygii</taxon>
        <taxon>Neopterygii</taxon>
        <taxon>Teleostei</taxon>
        <taxon>Neoteleostei</taxon>
        <taxon>Acanthomorphata</taxon>
        <taxon>Pelagiaria</taxon>
        <taxon>Scombriformes</taxon>
        <taxon>Scombridae</taxon>
        <taxon>Scomber</taxon>
    </lineage>
</organism>
<evidence type="ECO:0000256" key="2">
    <source>
        <dbReference type="ARBA" id="ARBA00022679"/>
    </source>
</evidence>
<feature type="domain" description="Protein kinase" evidence="8">
    <location>
        <begin position="59"/>
        <end position="336"/>
    </location>
</feature>
<dbReference type="GO" id="GO:0005737">
    <property type="term" value="C:cytoplasm"/>
    <property type="evidence" value="ECO:0007669"/>
    <property type="project" value="TreeGrafter"/>
</dbReference>
<evidence type="ECO:0000256" key="3">
    <source>
        <dbReference type="ARBA" id="ARBA00022741"/>
    </source>
</evidence>
<dbReference type="InterPro" id="IPR011009">
    <property type="entry name" value="Kinase-like_dom_sf"/>
</dbReference>
<reference evidence="9 10" key="1">
    <citation type="submission" date="2024-01" db="EMBL/GenBank/DDBJ databases">
        <authorList>
            <person name="Alioto T."/>
            <person name="Alioto T."/>
            <person name="Gomez Garrido J."/>
        </authorList>
    </citation>
    <scope>NUCLEOTIDE SEQUENCE [LARGE SCALE GENOMIC DNA]</scope>
</reference>
<feature type="compositionally biased region" description="Polar residues" evidence="7">
    <location>
        <begin position="602"/>
        <end position="613"/>
    </location>
</feature>
<feature type="binding site" evidence="6">
    <location>
        <position position="88"/>
    </location>
    <ligand>
        <name>ATP</name>
        <dbReference type="ChEBI" id="CHEBI:30616"/>
    </ligand>
</feature>